<dbReference type="RefSeq" id="WP_099616435.1">
    <property type="nucleotide sequence ID" value="NZ_KZ319339.1"/>
</dbReference>
<comment type="caution">
    <text evidence="3">The sequence shown here is derived from an EMBL/GenBank/DDBJ whole genome shotgun (WGS) entry which is preliminary data.</text>
</comment>
<protein>
    <submittedName>
        <fullName evidence="3">Uncharacterized protein</fullName>
    </submittedName>
</protein>
<dbReference type="AlphaFoldDB" id="A0A2G1VI00"/>
<name>A0A2G1VI00_9GAMM</name>
<gene>
    <name evidence="3" type="ORF">CLH62_01775</name>
</gene>
<dbReference type="Pfam" id="PF00534">
    <property type="entry name" value="Glycos_transf_1"/>
    <property type="match status" value="1"/>
</dbReference>
<dbReference type="PANTHER" id="PTHR12526">
    <property type="entry name" value="GLYCOSYLTRANSFERASE"/>
    <property type="match status" value="1"/>
</dbReference>
<dbReference type="SUPFAM" id="SSF53756">
    <property type="entry name" value="UDP-Glycosyltransferase/glycogen phosphorylase"/>
    <property type="match status" value="1"/>
</dbReference>
<dbReference type="InterPro" id="IPR028098">
    <property type="entry name" value="Glyco_trans_4-like_N"/>
</dbReference>
<dbReference type="Proteomes" id="UP000229044">
    <property type="component" value="Unassembled WGS sequence"/>
</dbReference>
<feature type="domain" description="Glycosyl transferase family 1" evidence="1">
    <location>
        <begin position="208"/>
        <end position="371"/>
    </location>
</feature>
<dbReference type="OrthoDB" id="9804196at2"/>
<reference evidence="3 4" key="1">
    <citation type="submission" date="2017-09" db="EMBL/GenBank/DDBJ databases">
        <title>The draft genome sequences of Marinobacter guineae M3B.</title>
        <authorList>
            <person name="Cao J."/>
        </authorList>
    </citation>
    <scope>NUCLEOTIDE SEQUENCE [LARGE SCALE GENOMIC DNA]</scope>
    <source>
        <strain evidence="3 4">M3B</strain>
    </source>
</reference>
<sequence>MIKKTRSSQNEEKVTSRNTRILLLYHCKANTGYAIETLERTFWEMAIKLTGTADNIHLCYPSYEDGYPTYVPKGFNQYFKLDPKTQDLKELESFRKYILANQIDIIFGFDQPPERAYYKAARQAGVSRIISYWGAPMSSPNHGLKLWLKRLQNKFYTNQPDLYIFESFAMQASAFGGRGIPKSRTSVCYLGVDTKKFCPNSEDRYYAHNVLGIDRSQKLIFYSGHFEPRKGVSVIVEAANQIVRERQDITFILFGNQPGQERPYAEQLTPEARDHIIFGGYRKDLNRIHRSCAAGVIASTGWDSFTVSSLEMQASALPLLVSDLPGLNETIEDGVSGYLFEPGNSGSFTKLLNDLLNDYQLRTRLSNGAHERIQRMFKQQQQLERLIEFANCH</sequence>
<dbReference type="Pfam" id="PF13439">
    <property type="entry name" value="Glyco_transf_4"/>
    <property type="match status" value="1"/>
</dbReference>
<dbReference type="GO" id="GO:0016757">
    <property type="term" value="F:glycosyltransferase activity"/>
    <property type="evidence" value="ECO:0007669"/>
    <property type="project" value="InterPro"/>
</dbReference>
<feature type="domain" description="Glycosyltransferase subfamily 4-like N-terminal" evidence="2">
    <location>
        <begin position="39"/>
        <end position="195"/>
    </location>
</feature>
<dbReference type="Gene3D" id="3.40.50.2000">
    <property type="entry name" value="Glycogen Phosphorylase B"/>
    <property type="match status" value="2"/>
</dbReference>
<keyword evidence="4" id="KW-1185">Reference proteome</keyword>
<dbReference type="CDD" id="cd03801">
    <property type="entry name" value="GT4_PimA-like"/>
    <property type="match status" value="1"/>
</dbReference>
<proteinExistence type="predicted"/>
<evidence type="ECO:0000313" key="4">
    <source>
        <dbReference type="Proteomes" id="UP000229044"/>
    </source>
</evidence>
<evidence type="ECO:0000259" key="1">
    <source>
        <dbReference type="Pfam" id="PF00534"/>
    </source>
</evidence>
<evidence type="ECO:0000259" key="2">
    <source>
        <dbReference type="Pfam" id="PF13439"/>
    </source>
</evidence>
<dbReference type="EMBL" id="NTFI01000001">
    <property type="protein sequence ID" value="PHQ26352.1"/>
    <property type="molecule type" value="Genomic_DNA"/>
</dbReference>
<evidence type="ECO:0000313" key="3">
    <source>
        <dbReference type="EMBL" id="PHQ26352.1"/>
    </source>
</evidence>
<organism evidence="3 4">
    <name type="scientific">Marinobacter guineae</name>
    <dbReference type="NCBI Taxonomy" id="432303"/>
    <lineage>
        <taxon>Bacteria</taxon>
        <taxon>Pseudomonadati</taxon>
        <taxon>Pseudomonadota</taxon>
        <taxon>Gammaproteobacteria</taxon>
        <taxon>Pseudomonadales</taxon>
        <taxon>Marinobacteraceae</taxon>
        <taxon>Marinobacter</taxon>
    </lineage>
</organism>
<accession>A0A2G1VI00</accession>
<dbReference type="InterPro" id="IPR001296">
    <property type="entry name" value="Glyco_trans_1"/>
</dbReference>
<dbReference type="GO" id="GO:1901135">
    <property type="term" value="P:carbohydrate derivative metabolic process"/>
    <property type="evidence" value="ECO:0007669"/>
    <property type="project" value="UniProtKB-ARBA"/>
</dbReference>